<comment type="caution">
    <text evidence="1">The sequence shown here is derived from an EMBL/GenBank/DDBJ whole genome shotgun (WGS) entry which is preliminary data.</text>
</comment>
<evidence type="ECO:0000313" key="2">
    <source>
        <dbReference type="Proteomes" id="UP000034112"/>
    </source>
</evidence>
<accession>A0A0G0AIG3</accession>
<name>A0A0G0AIG3_TRIHA</name>
<dbReference type="OrthoDB" id="9983560at2759"/>
<dbReference type="EMBL" id="JOKZ01000069">
    <property type="protein sequence ID" value="KKP04724.1"/>
    <property type="molecule type" value="Genomic_DNA"/>
</dbReference>
<protein>
    <submittedName>
        <fullName evidence="1">Uncharacterized protein</fullName>
    </submittedName>
</protein>
<dbReference type="Proteomes" id="UP000034112">
    <property type="component" value="Unassembled WGS sequence"/>
</dbReference>
<gene>
    <name evidence="1" type="ORF">THAR02_03204</name>
</gene>
<dbReference type="Gene3D" id="3.30.465.10">
    <property type="match status" value="1"/>
</dbReference>
<sequence length="150" mass="16470">MHAFSKQYNRVITLGRCSMVSMFGFYLGGGHSPFGPSMGLGVDNVLEIEGGEKELNYRLFRDRLKSVLEVTAVEERNFKSAFDYVLSMPADKFLLAVGNPLPAPHPPSDNATGSQNSGFVSRQAMETKFAPTIMEIQRVIVVAFTTSTLS</sequence>
<dbReference type="AlphaFoldDB" id="A0A0G0AIG3"/>
<organism evidence="1 2">
    <name type="scientific">Trichoderma harzianum</name>
    <name type="common">Hypocrea lixii</name>
    <dbReference type="NCBI Taxonomy" id="5544"/>
    <lineage>
        <taxon>Eukaryota</taxon>
        <taxon>Fungi</taxon>
        <taxon>Dikarya</taxon>
        <taxon>Ascomycota</taxon>
        <taxon>Pezizomycotina</taxon>
        <taxon>Sordariomycetes</taxon>
        <taxon>Hypocreomycetidae</taxon>
        <taxon>Hypocreales</taxon>
        <taxon>Hypocreaceae</taxon>
        <taxon>Trichoderma</taxon>
    </lineage>
</organism>
<dbReference type="InterPro" id="IPR016169">
    <property type="entry name" value="FAD-bd_PCMH_sub2"/>
</dbReference>
<evidence type="ECO:0000313" key="1">
    <source>
        <dbReference type="EMBL" id="KKP04724.1"/>
    </source>
</evidence>
<reference evidence="2" key="1">
    <citation type="journal article" date="2015" name="Genome Announc.">
        <title>Draft whole-genome sequence of the biocontrol agent Trichoderma harzianum T6776.</title>
        <authorList>
            <person name="Baroncelli R."/>
            <person name="Piaggeschi G."/>
            <person name="Fiorini L."/>
            <person name="Bertolini E."/>
            <person name="Zapparata A."/>
            <person name="Pe M.E."/>
            <person name="Sarrocco S."/>
            <person name="Vannacci G."/>
        </authorList>
    </citation>
    <scope>NUCLEOTIDE SEQUENCE [LARGE SCALE GENOMIC DNA]</scope>
    <source>
        <strain evidence="2">T6776</strain>
    </source>
</reference>
<proteinExistence type="predicted"/>